<dbReference type="InterPro" id="IPR007436">
    <property type="entry name" value="DUF485"/>
</dbReference>
<keyword evidence="3" id="KW-1185">Reference proteome</keyword>
<feature type="transmembrane region" description="Helical" evidence="1">
    <location>
        <begin position="69"/>
        <end position="89"/>
    </location>
</feature>
<dbReference type="InterPro" id="IPR052959">
    <property type="entry name" value="Inner_membrane_assoc"/>
</dbReference>
<protein>
    <submittedName>
        <fullName evidence="2">DUF485 domain-containing protein</fullName>
    </submittedName>
</protein>
<dbReference type="PANTHER" id="PTHR38598">
    <property type="entry name" value="INNER MEMBRANE PROTEIN YJCH"/>
    <property type="match status" value="1"/>
</dbReference>
<evidence type="ECO:0000256" key="1">
    <source>
        <dbReference type="SAM" id="Phobius"/>
    </source>
</evidence>
<organism evidence="2 3">
    <name type="scientific">Pseudomonas kairouanensis</name>
    <dbReference type="NCBI Taxonomy" id="2293832"/>
    <lineage>
        <taxon>Bacteria</taxon>
        <taxon>Pseudomonadati</taxon>
        <taxon>Pseudomonadota</taxon>
        <taxon>Gammaproteobacteria</taxon>
        <taxon>Pseudomonadales</taxon>
        <taxon>Pseudomonadaceae</taxon>
        <taxon>Pseudomonas</taxon>
    </lineage>
</organism>
<dbReference type="RefSeq" id="WP_135290511.1">
    <property type="nucleotide sequence ID" value="NZ_QUZU01000024.1"/>
</dbReference>
<evidence type="ECO:0000313" key="2">
    <source>
        <dbReference type="EMBL" id="TFY87395.1"/>
    </source>
</evidence>
<gene>
    <name evidence="2" type="ORF">DYL59_18745</name>
</gene>
<evidence type="ECO:0000313" key="3">
    <source>
        <dbReference type="Proteomes" id="UP000297391"/>
    </source>
</evidence>
<dbReference type="GO" id="GO:0005886">
    <property type="term" value="C:plasma membrane"/>
    <property type="evidence" value="ECO:0007669"/>
    <property type="project" value="TreeGrafter"/>
</dbReference>
<dbReference type="Proteomes" id="UP000297391">
    <property type="component" value="Unassembled WGS sequence"/>
</dbReference>
<dbReference type="OrthoDB" id="5297034at2"/>
<dbReference type="Pfam" id="PF04341">
    <property type="entry name" value="DUF485"/>
    <property type="match status" value="1"/>
</dbReference>
<comment type="caution">
    <text evidence="2">The sequence shown here is derived from an EMBL/GenBank/DDBJ whole genome shotgun (WGS) entry which is preliminary data.</text>
</comment>
<dbReference type="PANTHER" id="PTHR38598:SF1">
    <property type="entry name" value="INNER MEMBRANE PROTEIN YJCH"/>
    <property type="match status" value="1"/>
</dbReference>
<name>A0A4Z0AL88_9PSED</name>
<dbReference type="AlphaFoldDB" id="A0A4Z0AL88"/>
<dbReference type="EMBL" id="QUZU01000024">
    <property type="protein sequence ID" value="TFY87395.1"/>
    <property type="molecule type" value="Genomic_DNA"/>
</dbReference>
<accession>A0A4Z0AL88</accession>
<proteinExistence type="predicted"/>
<reference evidence="2 3" key="1">
    <citation type="journal article" date="2019" name="Syst. Appl. Microbiol.">
        <title>New species of pathogenic Pseudomonas isolated from citrus in Tunisia: Proposal of Pseudomonas kairouanensis sp. nov. and Pseudomonas nabeulensis sp. nov.</title>
        <authorList>
            <person name="Oueslati M."/>
            <person name="Mulet M."/>
            <person name="Gomila M."/>
            <person name="Berge O."/>
            <person name="Hajlaoui M.R."/>
            <person name="Lalucat J."/>
            <person name="Sadfi-Zouaoui N."/>
            <person name="Garcia-Valdes E."/>
        </authorList>
    </citation>
    <scope>NUCLEOTIDE SEQUENCE [LARGE SCALE GENOMIC DNA]</scope>
    <source>
        <strain evidence="2 3">KC12</strain>
    </source>
</reference>
<feature type="transmembrane region" description="Helical" evidence="1">
    <location>
        <begin position="35"/>
        <end position="57"/>
    </location>
</feature>
<keyword evidence="1" id="KW-0472">Membrane</keyword>
<sequence length="109" mass="12190">MSDTPQSLTERYRSIRENPDFKAVVLARSRLSWRLSAWVLSAYFAFMAVAAGAPALLHTPLHAGSHLSIGIPLASLLVVVPWLLTGWYVHRANTHFDRQIAAIVEEQRP</sequence>
<keyword evidence="1" id="KW-0812">Transmembrane</keyword>
<keyword evidence="1" id="KW-1133">Transmembrane helix</keyword>